<evidence type="ECO:0000313" key="1">
    <source>
        <dbReference type="EMBL" id="BAU98991.1"/>
    </source>
</evidence>
<gene>
    <name evidence="1" type="ORF">AUMI_14490</name>
</gene>
<dbReference type="Pfam" id="PF11343">
    <property type="entry name" value="DUF3145"/>
    <property type="match status" value="1"/>
</dbReference>
<dbReference type="AlphaFoldDB" id="A0A173LWW1"/>
<protein>
    <recommendedName>
        <fullName evidence="3">DUF3145 domain-containing protein</fullName>
    </recommendedName>
</protein>
<evidence type="ECO:0008006" key="3">
    <source>
        <dbReference type="Google" id="ProtNLM"/>
    </source>
</evidence>
<dbReference type="InterPro" id="IPR021491">
    <property type="entry name" value="DUF3145"/>
</dbReference>
<name>A0A173LWW1_9MICO</name>
<dbReference type="GeneID" id="80451634"/>
<dbReference type="KEGG" id="amin:AUMI_14490"/>
<proteinExistence type="predicted"/>
<sequence length="166" mass="17994">MTAVSTGVVYVHSSPRALSPHVEWAISRVLGKGITLSWSPQPILPGSQRAEYAWQGPVGSASKIASELLGWEQLRFEVTEDAAPGIDGGRWCHTPSLGIFHSPVDAAGNMVITENRLRAVLDFAGNDADLLRTGISRSLGEAWDAELDTFRYASDMAPVRWLHQVG</sequence>
<accession>A0A173LWW1</accession>
<organism evidence="1 2">
    <name type="scientific">Aurantimicrobium minutum</name>
    <dbReference type="NCBI Taxonomy" id="708131"/>
    <lineage>
        <taxon>Bacteria</taxon>
        <taxon>Bacillati</taxon>
        <taxon>Actinomycetota</taxon>
        <taxon>Actinomycetes</taxon>
        <taxon>Micrococcales</taxon>
        <taxon>Microbacteriaceae</taxon>
        <taxon>Aurantimicrobium</taxon>
    </lineage>
</organism>
<evidence type="ECO:0000313" key="2">
    <source>
        <dbReference type="Proteomes" id="UP000243847"/>
    </source>
</evidence>
<dbReference type="EMBL" id="AP017457">
    <property type="protein sequence ID" value="BAU98991.1"/>
    <property type="molecule type" value="Genomic_DNA"/>
</dbReference>
<dbReference type="Proteomes" id="UP000243847">
    <property type="component" value="Chromosome sequence1"/>
</dbReference>
<reference evidence="1 2" key="1">
    <citation type="journal article" date="2016" name="Genome Announc.">
        <title>Complete Genome Sequence of Aurantimicrobium minutum Type Strain KNCT, a Planktonic Ultramicrobacterium Isolated from River Water.</title>
        <authorList>
            <person name="Nakai R."/>
            <person name="Fujisawa T."/>
            <person name="Nakamura Y."/>
            <person name="Nishide H."/>
            <person name="Uchiyama I."/>
            <person name="Baba T."/>
            <person name="Toyoda A."/>
            <person name="Fujiyama A."/>
            <person name="Naganuma T."/>
            <person name="Niki H."/>
        </authorList>
    </citation>
    <scope>NUCLEOTIDE SEQUENCE [LARGE SCALE GENOMIC DNA]</scope>
    <source>
        <strain evidence="1 2">KNC</strain>
    </source>
</reference>
<dbReference type="RefSeq" id="WP_096380866.1">
    <property type="nucleotide sequence ID" value="NZ_AP017457.1"/>
</dbReference>
<dbReference type="OrthoDB" id="3210860at2"/>